<dbReference type="Proteomes" id="UP000663845">
    <property type="component" value="Unassembled WGS sequence"/>
</dbReference>
<dbReference type="PANTHER" id="PTHR43651">
    <property type="entry name" value="1,4-ALPHA-GLUCAN-BRANCHING ENZYME"/>
    <property type="match status" value="1"/>
</dbReference>
<dbReference type="InterPro" id="IPR006048">
    <property type="entry name" value="A-amylase/branching_C"/>
</dbReference>
<dbReference type="InterPro" id="IPR013783">
    <property type="entry name" value="Ig-like_fold"/>
</dbReference>
<accession>A0A819QYI2</accession>
<dbReference type="InterPro" id="IPR004193">
    <property type="entry name" value="Glyco_hydro_13_N"/>
</dbReference>
<dbReference type="GO" id="GO:0003844">
    <property type="term" value="F:1,4-alpha-glucan branching enzyme activity"/>
    <property type="evidence" value="ECO:0007669"/>
    <property type="project" value="UniProtKB-EC"/>
</dbReference>
<dbReference type="EC" id="2.4.1.18" evidence="3"/>
<evidence type="ECO:0000259" key="6">
    <source>
        <dbReference type="SMART" id="SM00642"/>
    </source>
</evidence>
<organism evidence="8 9">
    <name type="scientific">Adineta steineri</name>
    <dbReference type="NCBI Taxonomy" id="433720"/>
    <lineage>
        <taxon>Eukaryota</taxon>
        <taxon>Metazoa</taxon>
        <taxon>Spiralia</taxon>
        <taxon>Gnathifera</taxon>
        <taxon>Rotifera</taxon>
        <taxon>Eurotatoria</taxon>
        <taxon>Bdelloidea</taxon>
        <taxon>Adinetida</taxon>
        <taxon>Adinetidae</taxon>
        <taxon>Adineta</taxon>
    </lineage>
</organism>
<comment type="caution">
    <text evidence="8">The sequence shown here is derived from an EMBL/GenBank/DDBJ whole genome shotgun (WGS) entry which is preliminary data.</text>
</comment>
<proteinExistence type="inferred from homology"/>
<sequence length="618" mass="70566">MASSTPEASNLPGMGASVNPDGGITFRVWAPTCDQVYVAGNFTNPQWNEGKIALAREEKNSEYWSAFVKEAKVGDHYKFVISRKDQPDLWKLDPYCRQVTGRINLNDGSPRENECVIINPKLFQWDKKKFDMPLWNELIIYEMHLGTFIDNGDIARRFLDAISKLDYLVELGINAIEIMPCTEFETNTSMGYNPSLLFAIENHYGEEGSVQQFVNEANRRGIAVIFDVVYNHLGPDDLSECFWRFDGSYKDNYGGIYFYQDERAQTAFGATRPDYGRPEVRQILRDNAMMWLHEYHGDGLRLDSTVNIRRSEQGDLSDGWQFMQWINKDKQPNRFTIAEDLQDNEWITKKVEDGGAGFSAQWDCGFYNIIRSAVVSNEDQSRSMSSISDALNKRYNNDAFQRIIYSESHDEVTEQMGNKLGRMPEKIWPGNADSWPSRKRSTLAAAIVLTSPGVPMLFQGQEFLEGGTWTDNKETNADAMLDWNKVQKYGGILQMYRDLIKFRRNKENNTKGLTGQHIQVFHVNENNKIIAYRRWMEGGQGDDVVVVANFSNQSFDSYTIGFPNSGAWELRFDSDKKDYCDDFTSKGYSTTAEQGECDGLQHHGNVGLGPYSLIILSQ</sequence>
<dbReference type="SMART" id="SM00642">
    <property type="entry name" value="Aamy"/>
    <property type="match status" value="1"/>
</dbReference>
<dbReference type="GO" id="GO:0005978">
    <property type="term" value="P:glycogen biosynthetic process"/>
    <property type="evidence" value="ECO:0007669"/>
    <property type="project" value="InterPro"/>
</dbReference>
<feature type="domain" description="Glycosyl hydrolase family 13 catalytic" evidence="6">
    <location>
        <begin position="152"/>
        <end position="503"/>
    </location>
</feature>
<dbReference type="Gene3D" id="3.20.20.80">
    <property type="entry name" value="Glycosidases"/>
    <property type="match status" value="1"/>
</dbReference>
<reference evidence="8" key="1">
    <citation type="submission" date="2021-02" db="EMBL/GenBank/DDBJ databases">
        <authorList>
            <person name="Nowell W R."/>
        </authorList>
    </citation>
    <scope>NUCLEOTIDE SEQUENCE</scope>
</reference>
<protein>
    <recommendedName>
        <fullName evidence="3">1,4-alpha-glucan branching enzyme</fullName>
        <ecNumber evidence="3">2.4.1.18</ecNumber>
    </recommendedName>
</protein>
<dbReference type="GO" id="GO:0004553">
    <property type="term" value="F:hydrolase activity, hydrolyzing O-glycosyl compounds"/>
    <property type="evidence" value="ECO:0007669"/>
    <property type="project" value="InterPro"/>
</dbReference>
<dbReference type="PANTHER" id="PTHR43651:SF11">
    <property type="entry name" value="MALTO-OLIGOSYLTREHALOSE TREHALOHYDROLASE"/>
    <property type="match status" value="1"/>
</dbReference>
<dbReference type="SUPFAM" id="SSF51445">
    <property type="entry name" value="(Trans)glycosidases"/>
    <property type="match status" value="1"/>
</dbReference>
<dbReference type="SUPFAM" id="SSF51011">
    <property type="entry name" value="Glycosyl hydrolase domain"/>
    <property type="match status" value="1"/>
</dbReference>
<name>A0A819QYI2_9BILA</name>
<dbReference type="EMBL" id="CAJNOG010000444">
    <property type="protein sequence ID" value="CAF1244978.1"/>
    <property type="molecule type" value="Genomic_DNA"/>
</dbReference>
<dbReference type="InterPro" id="IPR013780">
    <property type="entry name" value="Glyco_hydro_b"/>
</dbReference>
<dbReference type="PIRSF" id="PIRSF000463">
    <property type="entry name" value="GlgB"/>
    <property type="match status" value="1"/>
</dbReference>
<comment type="similarity">
    <text evidence="2">Belongs to the glycosyl hydrolase 13 family. GlgB subfamily.</text>
</comment>
<evidence type="ECO:0000313" key="9">
    <source>
        <dbReference type="Proteomes" id="UP000663844"/>
    </source>
</evidence>
<comment type="catalytic activity">
    <reaction evidence="1">
        <text>Transfers a segment of a (1-&gt;4)-alpha-D-glucan chain to a primary hydroxy group in a similar glucan chain.</text>
        <dbReference type="EC" id="2.4.1.18"/>
    </reaction>
</comment>
<dbReference type="InterPro" id="IPR037439">
    <property type="entry name" value="Branching_enzy"/>
</dbReference>
<dbReference type="InterPro" id="IPR006047">
    <property type="entry name" value="GH13_cat_dom"/>
</dbReference>
<dbReference type="Proteomes" id="UP000663844">
    <property type="component" value="Unassembled WGS sequence"/>
</dbReference>
<feature type="active site" description="Nucleophile" evidence="5">
    <location>
        <position position="303"/>
    </location>
</feature>
<dbReference type="Pfam" id="PF02806">
    <property type="entry name" value="Alpha-amylase_C"/>
    <property type="match status" value="1"/>
</dbReference>
<keyword evidence="4" id="KW-0808">Transferase</keyword>
<dbReference type="Gene3D" id="2.60.40.10">
    <property type="entry name" value="Immunoglobulins"/>
    <property type="match status" value="1"/>
</dbReference>
<dbReference type="SUPFAM" id="SSF81296">
    <property type="entry name" value="E set domains"/>
    <property type="match status" value="1"/>
</dbReference>
<dbReference type="Gene3D" id="2.60.40.1180">
    <property type="entry name" value="Golgi alpha-mannosidase II"/>
    <property type="match status" value="1"/>
</dbReference>
<dbReference type="InterPro" id="IPR017853">
    <property type="entry name" value="GH"/>
</dbReference>
<dbReference type="CDD" id="cd11325">
    <property type="entry name" value="AmyAc_GTHase"/>
    <property type="match status" value="1"/>
</dbReference>
<evidence type="ECO:0000256" key="3">
    <source>
        <dbReference type="ARBA" id="ARBA00012541"/>
    </source>
</evidence>
<dbReference type="EMBL" id="CAJOAZ010003858">
    <property type="protein sequence ID" value="CAF4031619.1"/>
    <property type="molecule type" value="Genomic_DNA"/>
</dbReference>
<dbReference type="InterPro" id="IPR044143">
    <property type="entry name" value="GlgB_N_E_set_prok"/>
</dbReference>
<evidence type="ECO:0000256" key="4">
    <source>
        <dbReference type="ARBA" id="ARBA00022679"/>
    </source>
</evidence>
<gene>
    <name evidence="7" type="ORF">JYZ213_LOCUS29288</name>
    <name evidence="8" type="ORF">OXD698_LOCUS31340</name>
</gene>
<dbReference type="InterPro" id="IPR014756">
    <property type="entry name" value="Ig_E-set"/>
</dbReference>
<evidence type="ECO:0000256" key="5">
    <source>
        <dbReference type="PIRSR" id="PIRSR000463-1"/>
    </source>
</evidence>
<dbReference type="GO" id="GO:0043169">
    <property type="term" value="F:cation binding"/>
    <property type="evidence" value="ECO:0007669"/>
    <property type="project" value="InterPro"/>
</dbReference>
<dbReference type="Pfam" id="PF02922">
    <property type="entry name" value="CBM_48"/>
    <property type="match status" value="1"/>
</dbReference>
<evidence type="ECO:0000313" key="8">
    <source>
        <dbReference type="EMBL" id="CAF4031619.1"/>
    </source>
</evidence>
<evidence type="ECO:0000256" key="2">
    <source>
        <dbReference type="ARBA" id="ARBA00009000"/>
    </source>
</evidence>
<dbReference type="Pfam" id="PF00128">
    <property type="entry name" value="Alpha-amylase"/>
    <property type="match status" value="1"/>
</dbReference>
<evidence type="ECO:0000313" key="7">
    <source>
        <dbReference type="EMBL" id="CAF1244978.1"/>
    </source>
</evidence>
<dbReference type="CDD" id="cd02855">
    <property type="entry name" value="E_set_GBE_prok_N"/>
    <property type="match status" value="1"/>
</dbReference>
<evidence type="ECO:0000256" key="1">
    <source>
        <dbReference type="ARBA" id="ARBA00000826"/>
    </source>
</evidence>
<feature type="active site" description="Proton donor" evidence="5">
    <location>
        <position position="339"/>
    </location>
</feature>
<dbReference type="AlphaFoldDB" id="A0A819QYI2"/>